<evidence type="ECO:0000256" key="6">
    <source>
        <dbReference type="ARBA" id="ARBA00023235"/>
    </source>
</evidence>
<evidence type="ECO:0000259" key="10">
    <source>
        <dbReference type="Pfam" id="PF02879"/>
    </source>
</evidence>
<dbReference type="AlphaFoldDB" id="V8C9W1"/>
<dbReference type="GO" id="GO:0005975">
    <property type="term" value="P:carbohydrate metabolic process"/>
    <property type="evidence" value="ECO:0007669"/>
    <property type="project" value="InterPro"/>
</dbReference>
<dbReference type="InterPro" id="IPR005844">
    <property type="entry name" value="A-D-PHexomutase_a/b/a-I"/>
</dbReference>
<proteinExistence type="inferred from homology"/>
<dbReference type="PANTHER" id="PTHR43771:SF2">
    <property type="entry name" value="PHOSPHOMANNOMUTASE_PHOSPHOGLUCOMUTASE"/>
    <property type="match status" value="1"/>
</dbReference>
<dbReference type="PRINTS" id="PR00509">
    <property type="entry name" value="PGMPMM"/>
</dbReference>
<comment type="caution">
    <text evidence="12">The sequence shown here is derived from an EMBL/GenBank/DDBJ whole genome shotgun (WGS) entry which is preliminary data.</text>
</comment>
<dbReference type="PATRIC" id="fig|1357400.3.peg.1307"/>
<feature type="domain" description="Alpha-D-phosphohexomutase alpha/beta/alpha" evidence="9">
    <location>
        <begin position="12"/>
        <end position="129"/>
    </location>
</feature>
<accession>V8C9W1</accession>
<dbReference type="Gene3D" id="3.40.120.10">
    <property type="entry name" value="Alpha-D-Glucose-1,6-Bisphosphate, subunit A, domain 3"/>
    <property type="match status" value="3"/>
</dbReference>
<sequence length="485" mass="54739">MSKNANQKVDMNIFREYDIRGIYGESLTKEVVQHIGLLLGKRILASASKTVAIGYDARTHSPTLYEWLKDGFISSGVEVYFMGMIPTPVAYFATFASEKIDKKANITSSVMITGSHNPPQYNGFKITIDRKPFYGEDIRNLGAELAQSELKALDTAQNQAKNLDALKNYEDFLVEHFARLEDFPYQIVLDYGNGVGALGLENVLSRLKIKHTSLYEKPDGTFPNHHPDPSEEKNLADIIKYMKENSTSIGIAFDGDADRIALMTQNHLYKGDEMAILFAREIAKITPNPTIIGEVKCSQIMYDEINSLGTAIMYKTGHSNLKVKLKELNAQMAAEMSGHLFFNDRYFGYDDALYAALRSLELFAMHTPSEVESSIKSLPKLYSTDEEKISTTEEEKFAKIANLKAKLEAIARDSRDITIHTESHRRFPRIYDIIDIDGVRVVFENGWALVRASNTTPVLVTRFEAKSKEELEQYQNAIFSVLREC</sequence>
<dbReference type="GO" id="GO:0000287">
    <property type="term" value="F:magnesium ion binding"/>
    <property type="evidence" value="ECO:0007669"/>
    <property type="project" value="InterPro"/>
</dbReference>
<keyword evidence="3" id="KW-0597">Phosphoprotein</keyword>
<dbReference type="InterPro" id="IPR016055">
    <property type="entry name" value="A-D-PHexomutase_a/b/a-I/II/III"/>
</dbReference>
<dbReference type="eggNOG" id="COG1109">
    <property type="taxonomic scope" value="Bacteria"/>
</dbReference>
<dbReference type="STRING" id="1357400.HMPREF2086_00953"/>
<dbReference type="InterPro" id="IPR005845">
    <property type="entry name" value="A-D-PHexomutase_a/b/a-II"/>
</dbReference>
<dbReference type="EMBL" id="AZJI01000004">
    <property type="protein sequence ID" value="ETD24203.1"/>
    <property type="molecule type" value="Genomic_DNA"/>
</dbReference>
<dbReference type="Gene3D" id="3.30.310.50">
    <property type="entry name" value="Alpha-D-phosphohexomutase, C-terminal domain"/>
    <property type="match status" value="1"/>
</dbReference>
<feature type="domain" description="Alpha-D-phosphohexomutase alpha/beta/alpha" evidence="11">
    <location>
        <begin position="270"/>
        <end position="377"/>
    </location>
</feature>
<evidence type="ECO:0000259" key="8">
    <source>
        <dbReference type="Pfam" id="PF00408"/>
    </source>
</evidence>
<dbReference type="Pfam" id="PF02878">
    <property type="entry name" value="PGM_PMM_I"/>
    <property type="match status" value="1"/>
</dbReference>
<dbReference type="PANTHER" id="PTHR43771">
    <property type="entry name" value="PHOSPHOMANNOMUTASE"/>
    <property type="match status" value="1"/>
</dbReference>
<feature type="domain" description="Alpha-D-phosphohexomutase C-terminal" evidence="8">
    <location>
        <begin position="405"/>
        <end position="479"/>
    </location>
</feature>
<dbReference type="HOGENOM" id="CLU_016950_9_1_7"/>
<keyword evidence="5 7" id="KW-0460">Magnesium</keyword>
<dbReference type="InterPro" id="IPR005843">
    <property type="entry name" value="A-D-PHexomutase_C"/>
</dbReference>
<evidence type="ECO:0000256" key="4">
    <source>
        <dbReference type="ARBA" id="ARBA00022723"/>
    </source>
</evidence>
<evidence type="ECO:0000256" key="2">
    <source>
        <dbReference type="ARBA" id="ARBA00010231"/>
    </source>
</evidence>
<evidence type="ECO:0000259" key="9">
    <source>
        <dbReference type="Pfam" id="PF02878"/>
    </source>
</evidence>
<dbReference type="Pfam" id="PF02879">
    <property type="entry name" value="PGM_PMM_II"/>
    <property type="match status" value="1"/>
</dbReference>
<dbReference type="InterPro" id="IPR036900">
    <property type="entry name" value="A-D-PHexomutase_C_sf"/>
</dbReference>
<comment type="cofactor">
    <cofactor evidence="1">
        <name>Mg(2+)</name>
        <dbReference type="ChEBI" id="CHEBI:18420"/>
    </cofactor>
</comment>
<feature type="domain" description="Alpha-D-phosphohexomutase alpha/beta/alpha" evidence="10">
    <location>
        <begin position="170"/>
        <end position="265"/>
    </location>
</feature>
<evidence type="ECO:0000313" key="12">
    <source>
        <dbReference type="EMBL" id="ETD24203.1"/>
    </source>
</evidence>
<dbReference type="Proteomes" id="UP000018731">
    <property type="component" value="Unassembled WGS sequence"/>
</dbReference>
<evidence type="ECO:0000313" key="13">
    <source>
        <dbReference type="Proteomes" id="UP000018731"/>
    </source>
</evidence>
<dbReference type="GO" id="GO:0016868">
    <property type="term" value="F:intramolecular phosphotransferase activity"/>
    <property type="evidence" value="ECO:0007669"/>
    <property type="project" value="InterPro"/>
</dbReference>
<evidence type="ECO:0000256" key="1">
    <source>
        <dbReference type="ARBA" id="ARBA00001946"/>
    </source>
</evidence>
<organism evidence="12 13">
    <name type="scientific">Helicobacter macacae MIT 99-5501</name>
    <dbReference type="NCBI Taxonomy" id="1357400"/>
    <lineage>
        <taxon>Bacteria</taxon>
        <taxon>Pseudomonadati</taxon>
        <taxon>Campylobacterota</taxon>
        <taxon>Epsilonproteobacteria</taxon>
        <taxon>Campylobacterales</taxon>
        <taxon>Helicobacteraceae</taxon>
        <taxon>Helicobacter</taxon>
    </lineage>
</organism>
<evidence type="ECO:0008006" key="14">
    <source>
        <dbReference type="Google" id="ProtNLM"/>
    </source>
</evidence>
<dbReference type="CDD" id="cd03089">
    <property type="entry name" value="PMM_PGM"/>
    <property type="match status" value="1"/>
</dbReference>
<dbReference type="SUPFAM" id="SSF55957">
    <property type="entry name" value="Phosphoglucomutase, C-terminal domain"/>
    <property type="match status" value="1"/>
</dbReference>
<keyword evidence="13" id="KW-1185">Reference proteome</keyword>
<dbReference type="Pfam" id="PF02880">
    <property type="entry name" value="PGM_PMM_III"/>
    <property type="match status" value="1"/>
</dbReference>
<reference evidence="12 13" key="1">
    <citation type="journal article" date="2014" name="Genome Announc.">
        <title>Draft genome sequences of six enterohepatic helicobacter species isolated from humans and one from rhesus macaques.</title>
        <authorList>
            <person name="Shen Z."/>
            <person name="Sheh A."/>
            <person name="Young S.K."/>
            <person name="Abouelliel A."/>
            <person name="Ward D.V."/>
            <person name="Earl A.M."/>
            <person name="Fox J.G."/>
        </authorList>
    </citation>
    <scope>NUCLEOTIDE SEQUENCE [LARGE SCALE GENOMIC DNA]</scope>
    <source>
        <strain evidence="12 13">MIT 99-5501</strain>
    </source>
</reference>
<dbReference type="RefSeq" id="WP_023927676.1">
    <property type="nucleotide sequence ID" value="NZ_KI669454.1"/>
</dbReference>
<keyword evidence="4 7" id="KW-0479">Metal-binding</keyword>
<protein>
    <recommendedName>
        <fullName evidence="14">Phosphomannomutase/phosphoglucomutase</fullName>
    </recommendedName>
</protein>
<dbReference type="InterPro" id="IPR016066">
    <property type="entry name" value="A-D-PHexomutase_CS"/>
</dbReference>
<evidence type="ECO:0000256" key="3">
    <source>
        <dbReference type="ARBA" id="ARBA00022553"/>
    </source>
</evidence>
<dbReference type="InterPro" id="IPR005841">
    <property type="entry name" value="Alpha-D-phosphohexomutase_SF"/>
</dbReference>
<evidence type="ECO:0000256" key="7">
    <source>
        <dbReference type="RuleBase" id="RU004326"/>
    </source>
</evidence>
<gene>
    <name evidence="12" type="ORF">HMPREF2086_00953</name>
</gene>
<dbReference type="PROSITE" id="PS00710">
    <property type="entry name" value="PGM_PMM"/>
    <property type="match status" value="1"/>
</dbReference>
<dbReference type="Pfam" id="PF00408">
    <property type="entry name" value="PGM_PMM_IV"/>
    <property type="match status" value="1"/>
</dbReference>
<evidence type="ECO:0000259" key="11">
    <source>
        <dbReference type="Pfam" id="PF02880"/>
    </source>
</evidence>
<evidence type="ECO:0000256" key="5">
    <source>
        <dbReference type="ARBA" id="ARBA00022842"/>
    </source>
</evidence>
<comment type="similarity">
    <text evidence="2 7">Belongs to the phosphohexose mutase family.</text>
</comment>
<dbReference type="InterPro" id="IPR005846">
    <property type="entry name" value="A-D-PHexomutase_a/b/a-III"/>
</dbReference>
<dbReference type="SUPFAM" id="SSF53738">
    <property type="entry name" value="Phosphoglucomutase, first 3 domains"/>
    <property type="match status" value="3"/>
</dbReference>
<keyword evidence="6" id="KW-0413">Isomerase</keyword>
<name>V8C9W1_9HELI</name>